<feature type="region of interest" description="Disordered" evidence="2">
    <location>
        <begin position="2137"/>
        <end position="2164"/>
    </location>
</feature>
<feature type="region of interest" description="Disordered" evidence="2">
    <location>
        <begin position="4246"/>
        <end position="4270"/>
    </location>
</feature>
<reference evidence="5" key="1">
    <citation type="submission" date="2022-10" db="EMBL/GenBank/DDBJ databases">
        <authorList>
            <person name="Yue Y."/>
        </authorList>
    </citation>
    <scope>NUCLEOTIDE SEQUENCE</scope>
    <source>
        <strain evidence="5">Z654</strain>
    </source>
</reference>
<sequence length="5338" mass="587197">MSKTLKEIRAKYPEYDSVSDNDLAAALHRKYYSDMDQSEFYKRIEFSPISDVPPEVSGTTPQSIPPVEGAGDALINALNPVSGVETPQTPAQPAAVPQVAAPTVQNNAVQALSEILAPSISPRPAPRPEAAPIVSPRPAPRPLDVATAQTPVGAPSADLVRQLLEPDAAPPAPEEVNPAIRNILERDPADFASEAPGSHLSGRNANPRKPRAKVDQGSVNPENPDGTGFSRAVERGVIRARMTPEAYAQAASGTLIADAAGSDEDLLKSMFMEYTGLPEIPEGLDISTPEAAFTAIAELRGPQAATMFKDVFNIRASNAEAARGEDRRDSLSITNDVTVDEAQQRGVEAGKKLSELRGKAAALPMSPRAEEFGKAYQNAPDTFLDGLKVVASDPVGAATFFGEVAAESAPSIGASAAAGLITRSPTLSALTMGAGTVGQEYGASYDEFLEERNIKLETEEDAMLLLQNEELLREAAERGAIRSLVIASFEILGQGAVAKSVFKTSTANAALDTGVQAATGAGGEASARALAGQDMSAKEILAEALGETVTAPAEIGVAHMSDRKKKKADAAPDAPEAPTPPAAPDAGTAPAPTPDTPPQMPDAPQAPQAPQGGETAPDVDANAPDVDANAPEDAFEVMDEIEEVDGETVETGRKIKVNLRTGEATVVDAQEGAVGASTDQSDAGGAVLGNPSDAPAGQPTSEKREGNIHIETLPTEEVAKVETDAETFQYKDHGDQDGVTERLQGVKDWDERSAMGGIVYEYADGRRVVADGHQRLGLAKRLQEQGKQTPWNVEVIREEDGFTPQDVRRLAALKNIREGSGTSIDAAKVLRDSDEDIDALNLPPKSALVRDAKGLAKLSDDAFGMVVNEVVRPEWGAVVGDNVENPALHADVVALLNKLKPSNNAQAAMIAKQAGQVSVTETQDSLFGEEDIAESLYLERAKVLDTALKRIKQDKQTFKMLSDRAGTITEEGNVLDADANAQRVEADSKAAAYLSAEANRKGPISDALTAAAKDLKDNPRHGSRIVKEFLAAIRKDPQGAGRNGATDDPQGAPRQKGLQAEQREVTPDSAEPAKTEKTDAGEQTLIDGVEPITPRDRLEAAMGKPMEGGNAPAPSGRTDLFGDPMDRADLFDGLSEPAPKKEDSKKTASPTSDGDRVSLEEQEEIAARNGTRKPPSPKRTAPDDFVPDAPTLAKAASLISRAKKAGMDDFARGMEGAVAVYEAQAKGLTKDVFDFWESRIQEGEAQANGTAAPKSDKNVFARFIDDKSKFADAKKVRGVENVLVEAENRVDELVKEVNGAGYSINGIDGRAPKEMRDKRAKVSTLAALSVRVIKNGAAYHRGHKTANPERLEADIAKLYGEIGLSAPADTFKASEAEKADFNLSKAERALKKLEDAPQRDVLKIDEAKTALEKAKRMKEAAAQADKNPTDAQKEAGNYKMGHVKWQGLDITIENAKGSTRSKTNNATGKSWSVKMPAHYGYIKRTEGADGDHVDVYLGEDLDSTRVFVVDQVDAETGEFDEHKVLIGFTDRRDAEDTYDAGFSDGKGPKRRQNGVVMMDVAEFKEWVANGDTSKPAMEVTPPSKSVDPKVRDILLHQVEMGLEFEKMSASDAFELLERSGIERPSAARVSELLEKAAYIGNTEQGASLDFTHPDSEAYAAKGIAKHTRGERLWVKAILLDQKKMRHRGQFLTPTDALIEELNKPMPKHQKAGQYSKRTVPSWAKTTSRFKDRSSDFEGFSPENIGEQARDYVLENGKRTGNEHLILIDAEGQVVAVGEGTKDTTGTPAEFALFLDGSESLVIWHNHPLDVALSEPDIVTAAAPGVSGVYAVGHDGTVFYAKPTPAFRKALGYTGVVDTEAQFRQEDQKRARIDHALYNTGQSLWKKASSVLVKLANDGFFKDSKSRQGGFNSLDAGRYHKAAVTMALVDAGLIEAEVKGAGEAFFDRDVNPFTSHPELKPTYDRMVASLKRVWADPNKGDENARLSTYERHRGDLAGVLEGAERGRTKQGRSDVSDSQGASPSRDGRNQGQGKRGNALKKGKVGDKLAAGEVVLTSTGRKTTPFPKLDFSTERKSQNTGKRVNAWLIENARAEAEARGDDYNARMFNATDTKNPSQSDKDSAESYLFDPDFVFDTPAPITKPLTSNKPKRKRASKKSSMTSEETARLDAIKAKFADKMKNQLNAGLDPELVALAVEAAGIYIKAGARKFRDYVLDMSEDFGLPVSSIGRYARIAYNDVRDEMDANGEDVSDMDDSKSVIQTLKELNDVSSASENLERDSGEPPASDAVGATDVPASNGPDGNRSGEGRSADREGNRERDTGSELPESDASSMGEGGDSRLSTGERAAAEPSGSGDSGRSRVRGEPRLPNDRGGNADASQVARENADITDRAAAQAAADKLPVKLADQDNIRKTLPLLLPEQQEDVFKVESRYQAKDGHGMLITNGTGTGKTYTGLGVVKRFAQQGKTNTLILAPSKGILKQWIAAGSDLGLNISLLKNSKDKGEGIVATTFSNARKNNLLAKRDWDLVVPDEAQNINSNQEGSETSTQTFFRAVTNHPKGLHDRFNMLHADELAAIKAMKDGERKSARYAKFANERRAYVKKMESAPRSKVLFLSATPFAYDKSLDYAEGYLFNYPSDGVTDSGSRQDGRSFFFVENFGYRIRYHKLTAPEAAVDSGVFEREFHEKLKRSGALSGRAIDVDVDYDRKFATVHSKVGAEIDAVLDWVSKQKDAKGKQGWSLLREALRKQFDYLTRLRLLEAIKAQSAVEDIRKHRELGRKVVVFHDYNKGGGSNPFMLPFSEGAEGYSEYQALLNKFPQIEKWDFHKYKSPIETLTGAFGDDAMVYNGDVPEAKREQRKNDFNTDNNGKDIIIVQSAAGEAGLSLHDTTGEHQRVLINLGMPARPATTLQQEGRIYRVGSVTDAIYRYYTIGTSWERSAFAGSIADKSGTVENLALGEQARAIRGSFIETYLEASEIEPNLLEGTGGKERDKGDNALSNWDRAKTHYHGRMKNTAKRDQRKGVDFYSTPEPVGYKMAGWAKLRSGERVLEPSAGDGAIARYLPDDVDRTLIEPSSDLSSTAMLHAPGSRVHNIGFEDHNIVNKYNAVVMNPPYGSGGKTAIEHVAKAAKHLRNGGRIVALIPTGPSADKRFDAWFHNEDDKSVKNLHLSAEINLPSATFEKAGTKVMTRIVIIDRIDNAEVAAEHAAQFKRVNLHNANTVEELFDRIEDIDVPSRVAPDEAPDAFEDAAEAEEAARPDVPVDTGDGFKLGETVHAKTGEDLFVASLKTRVSKDAFKGIVAIAKKHDGWWSGYNRKGAIPGYQFRSPEDRAAFVEEVENTSITSKDQRPLDMYYSPLLRGIEGLKQKKAQAKDWKAILAKLPSVKKVELEWLGVEEWLDTQEEQQIPKEALEAFVRSNQIEIIEEVGAEEDDISVDVETNDAVEPDSDFIKENAKDFYFDDLREEAVAEHGEDGVDEDDVMRKAIERATDAYYTEPDQYEATVAVYNSTARKHEHFHGTYDAISDNYYFPDLFDDPISFPEIEEIAREKASRHDFEANFEQYTEGGGEDYKEILLRIPALHKEGKNKPIEFDRNQLDQDIHEAAQEHGINSEEHKAALKWRDKALNSVKAPFVQSHHFEQENVVVHARIKTRETSTGEKVLFVEEIQSDLASAWREGTEPESVTARRAEMQEAYDEANRVIEKYSPYKYFHEFIDKYNETAAEKVPAHKLSYMEFAGFRRPDDPDFLEEPRVKAFKKAYMEDQTRKDFEAKAEEAREESKRAHLELVALGSEKTLDKSIPDTPYKEEATYALMVKRLLRIAAEQGYDKLQWTPGYMQADRWDSAAQNVVEEIDWETSTSDNAKVVKLEMADEGGLLNIIASAEGVILETDDASLKGKTLSALLGPSVAKEILSNEEGVISGQKITFSDSGYSIAYDQQIKRSISRLAKKTGAKVELNRDMVDFYNDDVVNPYTFASEIGHKDMFKWLTEKNGLEFSEPQYKDYLDAMGGEDKSYDTAVRMFHNLTTEQRIEMAKDFDLAGAINPVWSIDITPDLREAAMRPMAILQKPDAQKAQIEMQSQENVASVLPDLRKELDRLNLKRVKLDADRSDSNRQGAFEVNMLGRMKIVIGASLDPMQTLRHEAVHALRSMNLFTPAEWKVLEAASSKKWVEKHRIVQRYPDLSPSEQIEEGIAEEFAEAFTMKKAPQNGLVRQSFNKIVRFFKALKNAVTGKGFQTFEDVFARMDSGAVGARSKGDGSSGAIPRARNQAEAEAVRREREKFNKLMDELDRGEYDEDKPKRLFEQSGKLSKARDSLADTLAKKEGGVELLNSNGSHIKVVVTRSQNGTDGWRVTYYDEHGFSGHEEHADKRSALRQAFSSGYDTLDTGGLRKAMKSGAFFTRSISEQRSKTTKEQRAYFNPTTTAQGRAHRRTSMQGAAHIPDRRIWEELTDASNGYWRRLGNASGAAYDWIDKARVRIQDRFLPVLRAQEAIVRKTGTQLPEEMNVYAAEETFSGKVGHHLFKIDEEFTKPIIEAIAATKGKLTMDDVGLWLYARHAKERNEHIARINPDMEDGGSGMTTAEAESILMQGSLGPHRSTLEFIGGKIDELREKTLAMREDSGLISNEDADLWRNQYEFYVPLKGFEESDHADATLDVTGIGRRFNTRGAESKRALGRRSEAFNPLQAAITQAQEVAIRSEKNIVGKAVVELAKAHPSKRLWSVKKPKSKRYYNKTTGLVETRVEDPVTLFMEPNEMAVKISGQEHRIMFHDDRLARALGSVGADQMGWFVGLMSKFGRFFSSVNTMLDPEFVIRNAFRDMQAAQINIRSFGKDDRNKLAKAMLKSWPKAFAGAYRGQLNKEDSEWTRYYREFDEAGAKVSFWKMDQPEAGRADMEKRIKMAGATRLGKASRFAKFSTRDNPVLGFIERTNLAVDNAVRLAAYVEARKAGWSKQDAASLSKNLTVNFNRRGEWGATINALYPFSNAALQGTQILFRAMTSKRMAKYGVGMVALGAILDMVNAGLSEEDEDGELAYDKIPDYKQQTNLIVMLGPDSGSAAGVWLPYGYNTFPYMGVQISKVLRGVKDPEDAIADFAGAVFGAFSPISGGSVQQTLTPTVLDPINEMAMNEDWLGRPIRPENPYGDYGPDAYKYYGGASLTSRAISDIANKATGGTVAESGALDVSPEYIDHVFGFLSGGAGRFLGRAWDVASKTVTGNASEIEGRNIPFYRSVKIDTGVWMDRDRYYRFRDELNEAKESAKLYREAGQPIPEHVRKAMQLDNTRKEIEKVLRENRKQRRALDENKRLSRNERDRRKKIIYDREQELFLRFNKRFVKVMGPQAE</sequence>
<dbReference type="SUPFAM" id="SSF52540">
    <property type="entry name" value="P-loop containing nucleoside triphosphate hydrolases"/>
    <property type="match status" value="1"/>
</dbReference>
<dbReference type="PROSITE" id="PS51192">
    <property type="entry name" value="HELICASE_ATP_BIND_1"/>
    <property type="match status" value="1"/>
</dbReference>
<evidence type="ECO:0000313" key="6">
    <source>
        <dbReference type="Proteomes" id="UP001208041"/>
    </source>
</evidence>
<dbReference type="Pfam" id="PF18823">
    <property type="entry name" value="InPase"/>
    <property type="match status" value="1"/>
</dbReference>
<name>A0AAE3J388_9RHOB</name>
<dbReference type="InterPro" id="IPR001650">
    <property type="entry name" value="Helicase_C-like"/>
</dbReference>
<dbReference type="SMART" id="SM00487">
    <property type="entry name" value="DEXDc"/>
    <property type="match status" value="1"/>
</dbReference>
<dbReference type="Proteomes" id="UP001208041">
    <property type="component" value="Unassembled WGS sequence"/>
</dbReference>
<accession>A0AAE3J388</accession>
<feature type="compositionally biased region" description="Basic and acidic residues" evidence="2">
    <location>
        <begin position="1061"/>
        <end position="1080"/>
    </location>
</feature>
<dbReference type="GO" id="GO:0008168">
    <property type="term" value="F:methyltransferase activity"/>
    <property type="evidence" value="ECO:0007669"/>
    <property type="project" value="InterPro"/>
</dbReference>
<dbReference type="PROSITE" id="PS00092">
    <property type="entry name" value="N6_MTASE"/>
    <property type="match status" value="1"/>
</dbReference>
<feature type="compositionally biased region" description="Basic and acidic residues" evidence="2">
    <location>
        <begin position="2001"/>
        <end position="2014"/>
    </location>
</feature>
<dbReference type="CDD" id="cd02440">
    <property type="entry name" value="AdoMet_MTases"/>
    <property type="match status" value="1"/>
</dbReference>
<protein>
    <submittedName>
        <fullName evidence="5">DEAD/DEAH box helicase family protein</fullName>
    </submittedName>
</protein>
<feature type="coiled-coil region" evidence="1">
    <location>
        <begin position="5272"/>
        <end position="5302"/>
    </location>
</feature>
<feature type="domain" description="Helicase C-terminal" evidence="4">
    <location>
        <begin position="2762"/>
        <end position="2984"/>
    </location>
</feature>
<feature type="region of interest" description="Disordered" evidence="2">
    <location>
        <begin position="670"/>
        <end position="706"/>
    </location>
</feature>
<feature type="region of interest" description="Disordered" evidence="2">
    <location>
        <begin position="191"/>
        <end position="229"/>
    </location>
</feature>
<dbReference type="InterPro" id="IPR029063">
    <property type="entry name" value="SAM-dependent_MTases_sf"/>
</dbReference>
<feature type="compositionally biased region" description="Low complexity" evidence="2">
    <location>
        <begin position="602"/>
        <end position="627"/>
    </location>
</feature>
<keyword evidence="6" id="KW-1185">Reference proteome</keyword>
<dbReference type="InterPro" id="IPR002052">
    <property type="entry name" value="DNA_methylase_N6_adenine_CS"/>
</dbReference>
<keyword evidence="5" id="KW-0347">Helicase</keyword>
<dbReference type="Gene3D" id="3.40.50.150">
    <property type="entry name" value="Vaccinia Virus protein VP39"/>
    <property type="match status" value="1"/>
</dbReference>
<dbReference type="Pfam" id="PF04851">
    <property type="entry name" value="ResIII"/>
    <property type="match status" value="1"/>
</dbReference>
<dbReference type="InterPro" id="IPR006935">
    <property type="entry name" value="Helicase/UvrB_N"/>
</dbReference>
<proteinExistence type="predicted"/>
<feature type="region of interest" description="Disordered" evidence="2">
    <location>
        <begin position="119"/>
        <end position="144"/>
    </location>
</feature>
<evidence type="ECO:0000256" key="2">
    <source>
        <dbReference type="SAM" id="MobiDB-lite"/>
    </source>
</evidence>
<evidence type="ECO:0000259" key="3">
    <source>
        <dbReference type="PROSITE" id="PS51192"/>
    </source>
</evidence>
<feature type="region of interest" description="Disordered" evidence="2">
    <location>
        <begin position="2058"/>
        <end position="2078"/>
    </location>
</feature>
<dbReference type="Gene3D" id="3.40.50.300">
    <property type="entry name" value="P-loop containing nucleotide triphosphate hydrolases"/>
    <property type="match status" value="2"/>
</dbReference>
<dbReference type="SUPFAM" id="SSF53335">
    <property type="entry name" value="S-adenosyl-L-methionine-dependent methyltransferases"/>
    <property type="match status" value="1"/>
</dbReference>
<feature type="compositionally biased region" description="Basic and acidic residues" evidence="2">
    <location>
        <begin position="2303"/>
        <end position="2321"/>
    </location>
</feature>
<dbReference type="PROSITE" id="PS51194">
    <property type="entry name" value="HELICASE_CTER"/>
    <property type="match status" value="1"/>
</dbReference>
<dbReference type="GO" id="GO:0005524">
    <property type="term" value="F:ATP binding"/>
    <property type="evidence" value="ECO:0007669"/>
    <property type="project" value="InterPro"/>
</dbReference>
<keyword evidence="5" id="KW-0378">Hydrolase</keyword>
<feature type="coiled-coil region" evidence="1">
    <location>
        <begin position="1376"/>
        <end position="1427"/>
    </location>
</feature>
<feature type="compositionally biased region" description="Basic and acidic residues" evidence="2">
    <location>
        <begin position="2357"/>
        <end position="2369"/>
    </location>
</feature>
<feature type="region of interest" description="Disordered" evidence="2">
    <location>
        <begin position="1034"/>
        <end position="1188"/>
    </location>
</feature>
<dbReference type="GO" id="GO:0003677">
    <property type="term" value="F:DNA binding"/>
    <property type="evidence" value="ECO:0007669"/>
    <property type="project" value="InterPro"/>
</dbReference>
<feature type="domain" description="Helicase ATP-binding" evidence="3">
    <location>
        <begin position="2431"/>
        <end position="2636"/>
    </location>
</feature>
<feature type="compositionally biased region" description="Pro residues" evidence="2">
    <location>
        <begin position="591"/>
        <end position="601"/>
    </location>
</feature>
<keyword evidence="5" id="KW-0547">Nucleotide-binding</keyword>
<comment type="caution">
    <text evidence="5">The sequence shown here is derived from an EMBL/GenBank/DDBJ whole genome shotgun (WGS) entry which is preliminary data.</text>
</comment>
<keyword evidence="5" id="KW-0067">ATP-binding</keyword>
<dbReference type="InterPro" id="IPR040561">
    <property type="entry name" value="LPD38"/>
</dbReference>
<dbReference type="PANTHER" id="PTHR48125:SF10">
    <property type="entry name" value="OS12G0136300 PROTEIN"/>
    <property type="match status" value="1"/>
</dbReference>
<evidence type="ECO:0000313" key="5">
    <source>
        <dbReference type="EMBL" id="MCV6825998.1"/>
    </source>
</evidence>
<evidence type="ECO:0000256" key="1">
    <source>
        <dbReference type="SAM" id="Coils"/>
    </source>
</evidence>
<feature type="region of interest" description="Disordered" evidence="2">
    <location>
        <begin position="3236"/>
        <end position="3264"/>
    </location>
</feature>
<feature type="region of interest" description="Disordered" evidence="2">
    <location>
        <begin position="556"/>
        <end position="627"/>
    </location>
</feature>
<dbReference type="GO" id="GO:0032259">
    <property type="term" value="P:methylation"/>
    <property type="evidence" value="ECO:0007669"/>
    <property type="project" value="InterPro"/>
</dbReference>
<dbReference type="GO" id="GO:0004386">
    <property type="term" value="F:helicase activity"/>
    <property type="evidence" value="ECO:0007669"/>
    <property type="project" value="UniProtKB-KW"/>
</dbReference>
<dbReference type="EMBL" id="JAOYFC010000006">
    <property type="protein sequence ID" value="MCV6825998.1"/>
    <property type="molecule type" value="Genomic_DNA"/>
</dbReference>
<dbReference type="InterPro" id="IPR027417">
    <property type="entry name" value="P-loop_NTPase"/>
</dbReference>
<dbReference type="InterPro" id="IPR041595">
    <property type="entry name" value="Inorganic_Pase"/>
</dbReference>
<keyword evidence="1" id="KW-0175">Coiled coil</keyword>
<gene>
    <name evidence="5" type="ORF">OH136_15655</name>
</gene>
<dbReference type="InterPro" id="IPR014001">
    <property type="entry name" value="Helicase_ATP-bd"/>
</dbReference>
<feature type="compositionally biased region" description="Pro residues" evidence="2">
    <location>
        <begin position="121"/>
        <end position="141"/>
    </location>
</feature>
<feature type="compositionally biased region" description="Acidic residues" evidence="2">
    <location>
        <begin position="3239"/>
        <end position="3251"/>
    </location>
</feature>
<dbReference type="Pfam" id="PF00271">
    <property type="entry name" value="Helicase_C"/>
    <property type="match status" value="1"/>
</dbReference>
<feature type="region of interest" description="Disordered" evidence="2">
    <location>
        <begin position="1995"/>
        <end position="2043"/>
    </location>
</feature>
<dbReference type="RefSeq" id="WP_263954970.1">
    <property type="nucleotide sequence ID" value="NZ_JAOYFC010000006.1"/>
</dbReference>
<evidence type="ECO:0000259" key="4">
    <source>
        <dbReference type="PROSITE" id="PS51194"/>
    </source>
</evidence>
<dbReference type="Pfam" id="PF18857">
    <property type="entry name" value="LPD38"/>
    <property type="match status" value="1"/>
</dbReference>
<organism evidence="5 6">
    <name type="scientific">Halocynthiibacter halioticoli</name>
    <dbReference type="NCBI Taxonomy" id="2986804"/>
    <lineage>
        <taxon>Bacteria</taxon>
        <taxon>Pseudomonadati</taxon>
        <taxon>Pseudomonadota</taxon>
        <taxon>Alphaproteobacteria</taxon>
        <taxon>Rhodobacterales</taxon>
        <taxon>Paracoccaceae</taxon>
        <taxon>Halocynthiibacter</taxon>
    </lineage>
</organism>
<dbReference type="SMART" id="SM00490">
    <property type="entry name" value="HELICc"/>
    <property type="match status" value="1"/>
</dbReference>
<dbReference type="PANTHER" id="PTHR48125">
    <property type="entry name" value="LP07818P1"/>
    <property type="match status" value="1"/>
</dbReference>
<dbReference type="GO" id="GO:0016787">
    <property type="term" value="F:hydrolase activity"/>
    <property type="evidence" value="ECO:0007669"/>
    <property type="project" value="InterPro"/>
</dbReference>
<feature type="region of interest" description="Disordered" evidence="2">
    <location>
        <begin position="2266"/>
        <end position="2389"/>
    </location>
</feature>